<protein>
    <submittedName>
        <fullName evidence="1">Uncharacterized protein</fullName>
    </submittedName>
</protein>
<proteinExistence type="predicted"/>
<keyword evidence="2" id="KW-1185">Reference proteome</keyword>
<sequence length="178" mass="18838">MMAAAVAAGGAPEVIAQLENAAKVLRDMPFESSVSDSGLLICSETKQAISVECCVRERGGGKEGSLLLSEFTRQHADMLSATQKPTLSPPTYTQHTPPHPPHLKSTLQSFACWDSCPQCTAPNAGASAANVATPVCLKLSVWTDCSPFPTALSKGWFNSKLFTSASVAMPFVTFPLIH</sequence>
<reference evidence="2" key="1">
    <citation type="journal article" date="2013" name="Nat. Genet.">
        <title>The draft genomes of soft-shell turtle and green sea turtle yield insights into the development and evolution of the turtle-specific body plan.</title>
        <authorList>
            <person name="Wang Z."/>
            <person name="Pascual-Anaya J."/>
            <person name="Zadissa A."/>
            <person name="Li W."/>
            <person name="Niimura Y."/>
            <person name="Huang Z."/>
            <person name="Li C."/>
            <person name="White S."/>
            <person name="Xiong Z."/>
            <person name="Fang D."/>
            <person name="Wang B."/>
            <person name="Ming Y."/>
            <person name="Chen Y."/>
            <person name="Zheng Y."/>
            <person name="Kuraku S."/>
            <person name="Pignatelli M."/>
            <person name="Herrero J."/>
            <person name="Beal K."/>
            <person name="Nozawa M."/>
            <person name="Li Q."/>
            <person name="Wang J."/>
            <person name="Zhang H."/>
            <person name="Yu L."/>
            <person name="Shigenobu S."/>
            <person name="Wang J."/>
            <person name="Liu J."/>
            <person name="Flicek P."/>
            <person name="Searle S."/>
            <person name="Wang J."/>
            <person name="Kuratani S."/>
            <person name="Yin Y."/>
            <person name="Aken B."/>
            <person name="Zhang G."/>
            <person name="Irie N."/>
        </authorList>
    </citation>
    <scope>NUCLEOTIDE SEQUENCE [LARGE SCALE GENOMIC DNA]</scope>
</reference>
<gene>
    <name evidence="1" type="ORF">UY3_06412</name>
</gene>
<dbReference type="Proteomes" id="UP000031443">
    <property type="component" value="Unassembled WGS sequence"/>
</dbReference>
<organism evidence="1 2">
    <name type="scientific">Chelonia mydas</name>
    <name type="common">Green sea-turtle</name>
    <name type="synonym">Chelonia agassizi</name>
    <dbReference type="NCBI Taxonomy" id="8469"/>
    <lineage>
        <taxon>Eukaryota</taxon>
        <taxon>Metazoa</taxon>
        <taxon>Chordata</taxon>
        <taxon>Craniata</taxon>
        <taxon>Vertebrata</taxon>
        <taxon>Euteleostomi</taxon>
        <taxon>Archelosauria</taxon>
        <taxon>Testudinata</taxon>
        <taxon>Testudines</taxon>
        <taxon>Cryptodira</taxon>
        <taxon>Durocryptodira</taxon>
        <taxon>Americhelydia</taxon>
        <taxon>Chelonioidea</taxon>
        <taxon>Cheloniidae</taxon>
        <taxon>Chelonia</taxon>
    </lineage>
</organism>
<dbReference type="EMBL" id="KB525358">
    <property type="protein sequence ID" value="EMP36430.1"/>
    <property type="molecule type" value="Genomic_DNA"/>
</dbReference>
<dbReference type="AlphaFoldDB" id="M7BL30"/>
<evidence type="ECO:0000313" key="2">
    <source>
        <dbReference type="Proteomes" id="UP000031443"/>
    </source>
</evidence>
<accession>M7BL30</accession>
<evidence type="ECO:0000313" key="1">
    <source>
        <dbReference type="EMBL" id="EMP36430.1"/>
    </source>
</evidence>
<name>M7BL30_CHEMY</name>